<dbReference type="EMBL" id="AP023081">
    <property type="protein sequence ID" value="BCD89236.1"/>
    <property type="molecule type" value="Genomic_DNA"/>
</dbReference>
<dbReference type="Proteomes" id="UP001064896">
    <property type="component" value="Chromosome"/>
</dbReference>
<name>A0ABN6C2S5_9PSED</name>
<proteinExistence type="predicted"/>
<feature type="compositionally biased region" description="Basic and acidic residues" evidence="1">
    <location>
        <begin position="42"/>
        <end position="52"/>
    </location>
</feature>
<protein>
    <submittedName>
        <fullName evidence="2">Uncharacterized protein</fullName>
    </submittedName>
</protein>
<organism evidence="2 3">
    <name type="scientific">Pseudomonas solani</name>
    <dbReference type="NCBI Taxonomy" id="2731552"/>
    <lineage>
        <taxon>Bacteria</taxon>
        <taxon>Pseudomonadati</taxon>
        <taxon>Pseudomonadota</taxon>
        <taxon>Gammaproteobacteria</taxon>
        <taxon>Pseudomonadales</taxon>
        <taxon>Pseudomonadaceae</taxon>
        <taxon>Pseudomonas</taxon>
    </lineage>
</organism>
<evidence type="ECO:0000313" key="3">
    <source>
        <dbReference type="Proteomes" id="UP001064896"/>
    </source>
</evidence>
<evidence type="ECO:0000256" key="1">
    <source>
        <dbReference type="SAM" id="MobiDB-lite"/>
    </source>
</evidence>
<sequence>MQLQSMGFAELYPSYGPPRHTGLWVGRFPAGPFFAMPPAPKPPERAYHERRNAYPPFQQNEDLPA</sequence>
<accession>A0ABN6C2S5</accession>
<reference evidence="2" key="1">
    <citation type="submission" date="2020-05" db="EMBL/GenBank/DDBJ databases">
        <title>Complete genome sequence of Pseudomonas sp. Sm006.</title>
        <authorList>
            <person name="Takeuchi K."/>
            <person name="Someya N."/>
        </authorList>
    </citation>
    <scope>NUCLEOTIDE SEQUENCE</scope>
    <source>
        <strain evidence="2">Sm006</strain>
    </source>
</reference>
<feature type="region of interest" description="Disordered" evidence="1">
    <location>
        <begin position="36"/>
        <end position="65"/>
    </location>
</feature>
<evidence type="ECO:0000313" key="2">
    <source>
        <dbReference type="EMBL" id="BCD89236.1"/>
    </source>
</evidence>
<gene>
    <name evidence="2" type="ORF">PSm6_56430</name>
</gene>
<keyword evidence="3" id="KW-1185">Reference proteome</keyword>